<sequence>MGLLDGLLGGTVGAALVTAANDLIEKNGGIAGLTQKFQQQGLAPIIQSWISTGENQPIAPEQVQHAVGSDLIAELAAKVGLTPEELSRKLAELLPNAIDKLTPSGKLPS</sequence>
<organism evidence="1 2">
    <name type="scientific">Methylocapsa polymorpha</name>
    <dbReference type="NCBI Taxonomy" id="3080828"/>
    <lineage>
        <taxon>Bacteria</taxon>
        <taxon>Pseudomonadati</taxon>
        <taxon>Pseudomonadota</taxon>
        <taxon>Alphaproteobacteria</taxon>
        <taxon>Hyphomicrobiales</taxon>
        <taxon>Beijerinckiaceae</taxon>
        <taxon>Methylocapsa</taxon>
    </lineage>
</organism>
<keyword evidence="2" id="KW-1185">Reference proteome</keyword>
<protein>
    <submittedName>
        <fullName evidence="1">YidB family protein</fullName>
    </submittedName>
</protein>
<name>A0ABZ0HSK4_9HYPH</name>
<dbReference type="InterPro" id="IPR027405">
    <property type="entry name" value="YidB-like"/>
</dbReference>
<accession>A0ABZ0HSK4</accession>
<dbReference type="Pfam" id="PF20159">
    <property type="entry name" value="YidB"/>
    <property type="match status" value="1"/>
</dbReference>
<reference evidence="1 2" key="1">
    <citation type="submission" date="2023-10" db="EMBL/GenBank/DDBJ databases">
        <title>Novel methanotroph of the genus Methylocapsa from a subarctic wetland.</title>
        <authorList>
            <person name="Belova S.E."/>
            <person name="Oshkin I.Y."/>
            <person name="Miroshnikov K."/>
            <person name="Dedysh S.N."/>
        </authorList>
    </citation>
    <scope>NUCLEOTIDE SEQUENCE [LARGE SCALE GENOMIC DNA]</scope>
    <source>
        <strain evidence="1 2">RX1</strain>
    </source>
</reference>
<dbReference type="EMBL" id="CP136862">
    <property type="protein sequence ID" value="WOJ89762.1"/>
    <property type="molecule type" value="Genomic_DNA"/>
</dbReference>
<evidence type="ECO:0000313" key="1">
    <source>
        <dbReference type="EMBL" id="WOJ89762.1"/>
    </source>
</evidence>
<gene>
    <name evidence="1" type="ORF">RZS28_00140</name>
</gene>
<dbReference type="SUPFAM" id="SSF140804">
    <property type="entry name" value="YidB-like"/>
    <property type="match status" value="1"/>
</dbReference>
<dbReference type="RefSeq" id="WP_407339208.1">
    <property type="nucleotide sequence ID" value="NZ_CP136862.1"/>
</dbReference>
<evidence type="ECO:0000313" key="2">
    <source>
        <dbReference type="Proteomes" id="UP001626536"/>
    </source>
</evidence>
<dbReference type="Gene3D" id="1.10.10.690">
    <property type="entry name" value="YidB-like"/>
    <property type="match status" value="1"/>
</dbReference>
<dbReference type="Proteomes" id="UP001626536">
    <property type="component" value="Chromosome"/>
</dbReference>
<dbReference type="InterPro" id="IPR045372">
    <property type="entry name" value="YidB"/>
</dbReference>
<proteinExistence type="predicted"/>